<evidence type="ECO:0000313" key="1">
    <source>
        <dbReference type="EMBL" id="KAI9912408.1"/>
    </source>
</evidence>
<evidence type="ECO:0000313" key="2">
    <source>
        <dbReference type="Proteomes" id="UP001163321"/>
    </source>
</evidence>
<keyword evidence="2" id="KW-1185">Reference proteome</keyword>
<organism evidence="1 2">
    <name type="scientific">Peronosclerospora sorghi</name>
    <dbReference type="NCBI Taxonomy" id="230839"/>
    <lineage>
        <taxon>Eukaryota</taxon>
        <taxon>Sar</taxon>
        <taxon>Stramenopiles</taxon>
        <taxon>Oomycota</taxon>
        <taxon>Peronosporomycetes</taxon>
        <taxon>Peronosporales</taxon>
        <taxon>Peronosporaceae</taxon>
        <taxon>Peronosclerospora</taxon>
    </lineage>
</organism>
<name>A0ACC0W385_9STRA</name>
<gene>
    <name evidence="1" type="ORF">PsorP6_005471</name>
</gene>
<dbReference type="Proteomes" id="UP001163321">
    <property type="component" value="Chromosome 4"/>
</dbReference>
<proteinExistence type="predicted"/>
<comment type="caution">
    <text evidence="1">The sequence shown here is derived from an EMBL/GenBank/DDBJ whole genome shotgun (WGS) entry which is preliminary data.</text>
</comment>
<accession>A0ACC0W385</accession>
<reference evidence="1 2" key="1">
    <citation type="journal article" date="2022" name="bioRxiv">
        <title>The genome of the oomycete Peronosclerospora sorghi, a cosmopolitan pathogen of maize and sorghum, is inflated with dispersed pseudogenes.</title>
        <authorList>
            <person name="Fletcher K."/>
            <person name="Martin F."/>
            <person name="Isakeit T."/>
            <person name="Cavanaugh K."/>
            <person name="Magill C."/>
            <person name="Michelmore R."/>
        </authorList>
    </citation>
    <scope>NUCLEOTIDE SEQUENCE [LARGE SCALE GENOMIC DNA]</scope>
    <source>
        <strain evidence="1">P6</strain>
    </source>
</reference>
<sequence length="223" mass="25757">MADDEQSTSWRTELVPVVDKCLGELLSVLNLAQRIYRRVEIDLANSDDDLDRMIAQYQKYLDAVTHSRPSDSRQDDEKETGVSIATVTFEQLVLGEKFAAVSFQAKEDRFMLKCHLITKDEFTQGDVNSGTTVAVKKVTNAFHDLPDTKRILRELCLLRHLKHPNLIQLYDIPRPSRLSFIEDIYIVTDLMEMDLHRVIHSTQTLTDKHVDHFMRQILRGLAF</sequence>
<dbReference type="EMBL" id="CM047583">
    <property type="protein sequence ID" value="KAI9912408.1"/>
    <property type="molecule type" value="Genomic_DNA"/>
</dbReference>
<protein>
    <submittedName>
        <fullName evidence="1">Uncharacterized protein</fullName>
    </submittedName>
</protein>